<comment type="caution">
    <text evidence="1">The sequence shown here is derived from an EMBL/GenBank/DDBJ whole genome shotgun (WGS) entry which is preliminary data.</text>
</comment>
<proteinExistence type="predicted"/>
<sequence length="131" mass="16092">MRINGKAELTSDMWIYAIHSKNAELIKYLEDNQVPLDYYYNRILEESIKCHHNDVSKYIIDYLIKEKNLPNDIENEYYDKLYQYAIKYYNYSFFPENMKCKNLFFYFCKFDYYELVKIYLEEGIIDVNAKI</sequence>
<gene>
    <name evidence="1" type="ORF">M9Y10_003728</name>
</gene>
<dbReference type="Proteomes" id="UP001470230">
    <property type="component" value="Unassembled WGS sequence"/>
</dbReference>
<evidence type="ECO:0000313" key="1">
    <source>
        <dbReference type="EMBL" id="KAK8881018.1"/>
    </source>
</evidence>
<protein>
    <recommendedName>
        <fullName evidence="3">Ankyrin repeat protein</fullName>
    </recommendedName>
</protein>
<dbReference type="SUPFAM" id="SSF48403">
    <property type="entry name" value="Ankyrin repeat"/>
    <property type="match status" value="1"/>
</dbReference>
<reference evidence="1 2" key="1">
    <citation type="submission" date="2024-04" db="EMBL/GenBank/DDBJ databases">
        <title>Tritrichomonas musculus Genome.</title>
        <authorList>
            <person name="Alves-Ferreira E."/>
            <person name="Grigg M."/>
            <person name="Lorenzi H."/>
            <person name="Galac M."/>
        </authorList>
    </citation>
    <scope>NUCLEOTIDE SEQUENCE [LARGE SCALE GENOMIC DNA]</scope>
    <source>
        <strain evidence="1 2">EAF2021</strain>
    </source>
</reference>
<name>A0ABR2JQE8_9EUKA</name>
<evidence type="ECO:0000313" key="2">
    <source>
        <dbReference type="Proteomes" id="UP001470230"/>
    </source>
</evidence>
<evidence type="ECO:0008006" key="3">
    <source>
        <dbReference type="Google" id="ProtNLM"/>
    </source>
</evidence>
<dbReference type="InterPro" id="IPR036770">
    <property type="entry name" value="Ankyrin_rpt-contain_sf"/>
</dbReference>
<accession>A0ABR2JQE8</accession>
<keyword evidence="2" id="KW-1185">Reference proteome</keyword>
<dbReference type="EMBL" id="JAPFFF010000010">
    <property type="protein sequence ID" value="KAK8881018.1"/>
    <property type="molecule type" value="Genomic_DNA"/>
</dbReference>
<organism evidence="1 2">
    <name type="scientific">Tritrichomonas musculus</name>
    <dbReference type="NCBI Taxonomy" id="1915356"/>
    <lineage>
        <taxon>Eukaryota</taxon>
        <taxon>Metamonada</taxon>
        <taxon>Parabasalia</taxon>
        <taxon>Tritrichomonadida</taxon>
        <taxon>Tritrichomonadidae</taxon>
        <taxon>Tritrichomonas</taxon>
    </lineage>
</organism>